<evidence type="ECO:0000313" key="3">
    <source>
        <dbReference type="Proteomes" id="UP001281003"/>
    </source>
</evidence>
<reference evidence="2" key="2">
    <citation type="submission" date="2023-07" db="EMBL/GenBank/DDBJ databases">
        <authorList>
            <consortium name="Lawrence Berkeley National Laboratory"/>
            <person name="Haridas S."/>
            <person name="Hensen N."/>
            <person name="Bonometti L."/>
            <person name="Westerberg I."/>
            <person name="Brannstrom I.O."/>
            <person name="Guillou S."/>
            <person name="Cros-Aarteil S."/>
            <person name="Calhoun S."/>
            <person name="Kuo A."/>
            <person name="Mondo S."/>
            <person name="Pangilinan J."/>
            <person name="Riley R."/>
            <person name="LaButti K."/>
            <person name="Andreopoulos B."/>
            <person name="Lipzen A."/>
            <person name="Chen C."/>
            <person name="Yanf M."/>
            <person name="Daum C."/>
            <person name="Ng V."/>
            <person name="Clum A."/>
            <person name="Steindorff A."/>
            <person name="Ohm R."/>
            <person name="Martin F."/>
            <person name="Silar P."/>
            <person name="Natvig D."/>
            <person name="Lalanne C."/>
            <person name="Gautier V."/>
            <person name="Ament-velasquez S.L."/>
            <person name="Kruys A."/>
            <person name="Hutchinson M.I."/>
            <person name="Powell A.J."/>
            <person name="Barry K."/>
            <person name="Miller A.N."/>
            <person name="Grigoriev I.V."/>
            <person name="Debuchy R."/>
            <person name="Gladieux P."/>
            <person name="Thoren M.H."/>
            <person name="Johannesson H."/>
        </authorList>
    </citation>
    <scope>NUCLEOTIDE SEQUENCE</scope>
    <source>
        <strain evidence="2">FGSC 1904</strain>
    </source>
</reference>
<sequence>MGAPTDMMQQHATESAVPVTTRPGIHQCTFRRKGKDFCKDFPSKGDLEHHMKTAHKFRCAKGCPNVGFPSRQKMKEHHESLKHWPKNSPFSRPAGIKLYRCGCCGIVRSHRQDHRRHVKTCKGGNLDQPVRYECARHGPTSFDREEHISHLEECIRRRPGKPKSQDRARSGADTHEGSVPIDAPAPAPPSPYPVKIFEWTPATEASDTPFESTPDLCFSATVSPDDTALPPMRAPRGQPDTFDLFDAAPALTQCHDPTYDYTKGLFDSPFFVRAIEPLLDDGTESNLPSPLPLLW</sequence>
<gene>
    <name evidence="2" type="ORF">B0T20DRAFT_470427</name>
</gene>
<dbReference type="AlphaFoldDB" id="A0AAE0PBC2"/>
<feature type="region of interest" description="Disordered" evidence="1">
    <location>
        <begin position="1"/>
        <end position="20"/>
    </location>
</feature>
<comment type="caution">
    <text evidence="2">The sequence shown here is derived from an EMBL/GenBank/DDBJ whole genome shotgun (WGS) entry which is preliminary data.</text>
</comment>
<evidence type="ECO:0008006" key="4">
    <source>
        <dbReference type="Google" id="ProtNLM"/>
    </source>
</evidence>
<protein>
    <recommendedName>
        <fullName evidence="4">C2H2-type domain-containing protein</fullName>
    </recommendedName>
</protein>
<dbReference type="Proteomes" id="UP001281003">
    <property type="component" value="Unassembled WGS sequence"/>
</dbReference>
<evidence type="ECO:0000256" key="1">
    <source>
        <dbReference type="SAM" id="MobiDB-lite"/>
    </source>
</evidence>
<organism evidence="2 3">
    <name type="scientific">Sordaria brevicollis</name>
    <dbReference type="NCBI Taxonomy" id="83679"/>
    <lineage>
        <taxon>Eukaryota</taxon>
        <taxon>Fungi</taxon>
        <taxon>Dikarya</taxon>
        <taxon>Ascomycota</taxon>
        <taxon>Pezizomycotina</taxon>
        <taxon>Sordariomycetes</taxon>
        <taxon>Sordariomycetidae</taxon>
        <taxon>Sordariales</taxon>
        <taxon>Sordariaceae</taxon>
        <taxon>Sordaria</taxon>
    </lineage>
</organism>
<name>A0AAE0PBC2_SORBR</name>
<feature type="compositionally biased region" description="Basic and acidic residues" evidence="1">
    <location>
        <begin position="163"/>
        <end position="176"/>
    </location>
</feature>
<feature type="region of interest" description="Disordered" evidence="1">
    <location>
        <begin position="155"/>
        <end position="189"/>
    </location>
</feature>
<dbReference type="EMBL" id="JAUTDP010000008">
    <property type="protein sequence ID" value="KAK3396776.1"/>
    <property type="molecule type" value="Genomic_DNA"/>
</dbReference>
<reference evidence="2" key="1">
    <citation type="journal article" date="2023" name="Mol. Phylogenet. Evol.">
        <title>Genome-scale phylogeny and comparative genomics of the fungal order Sordariales.</title>
        <authorList>
            <person name="Hensen N."/>
            <person name="Bonometti L."/>
            <person name="Westerberg I."/>
            <person name="Brannstrom I.O."/>
            <person name="Guillou S."/>
            <person name="Cros-Aarteil S."/>
            <person name="Calhoun S."/>
            <person name="Haridas S."/>
            <person name="Kuo A."/>
            <person name="Mondo S."/>
            <person name="Pangilinan J."/>
            <person name="Riley R."/>
            <person name="LaButti K."/>
            <person name="Andreopoulos B."/>
            <person name="Lipzen A."/>
            <person name="Chen C."/>
            <person name="Yan M."/>
            <person name="Daum C."/>
            <person name="Ng V."/>
            <person name="Clum A."/>
            <person name="Steindorff A."/>
            <person name="Ohm R.A."/>
            <person name="Martin F."/>
            <person name="Silar P."/>
            <person name="Natvig D.O."/>
            <person name="Lalanne C."/>
            <person name="Gautier V."/>
            <person name="Ament-Velasquez S.L."/>
            <person name="Kruys A."/>
            <person name="Hutchinson M.I."/>
            <person name="Powell A.J."/>
            <person name="Barry K."/>
            <person name="Miller A.N."/>
            <person name="Grigoriev I.V."/>
            <person name="Debuchy R."/>
            <person name="Gladieux P."/>
            <person name="Hiltunen Thoren M."/>
            <person name="Johannesson H."/>
        </authorList>
    </citation>
    <scope>NUCLEOTIDE SEQUENCE</scope>
    <source>
        <strain evidence="2">FGSC 1904</strain>
    </source>
</reference>
<keyword evidence="3" id="KW-1185">Reference proteome</keyword>
<proteinExistence type="predicted"/>
<accession>A0AAE0PBC2</accession>
<evidence type="ECO:0000313" key="2">
    <source>
        <dbReference type="EMBL" id="KAK3396776.1"/>
    </source>
</evidence>